<dbReference type="Pfam" id="PF07691">
    <property type="entry name" value="PA14"/>
    <property type="match status" value="1"/>
</dbReference>
<feature type="compositionally biased region" description="Polar residues" evidence="3">
    <location>
        <begin position="1940"/>
        <end position="1949"/>
    </location>
</feature>
<dbReference type="SUPFAM" id="SSF56988">
    <property type="entry name" value="Anthrax protective antigen"/>
    <property type="match status" value="2"/>
</dbReference>
<feature type="domain" description="Fibronectin type-III" evidence="4">
    <location>
        <begin position="2958"/>
        <end position="3059"/>
    </location>
</feature>
<evidence type="ECO:0008006" key="8">
    <source>
        <dbReference type="Google" id="ProtNLM"/>
    </source>
</evidence>
<proteinExistence type="predicted"/>
<dbReference type="Gene3D" id="3.90.182.10">
    <property type="entry name" value="Toxin - Anthrax Protective Antigen,domain 1"/>
    <property type="match status" value="2"/>
</dbReference>
<comment type="caution">
    <text evidence="6">The sequence shown here is derived from an EMBL/GenBank/DDBJ whole genome shotgun (WGS) entry which is preliminary data.</text>
</comment>
<keyword evidence="1" id="KW-0677">Repeat</keyword>
<feature type="domain" description="Fibronectin type-III" evidence="4">
    <location>
        <begin position="2022"/>
        <end position="2112"/>
    </location>
</feature>
<dbReference type="PROSITE" id="PS50853">
    <property type="entry name" value="FN3"/>
    <property type="match status" value="5"/>
</dbReference>
<dbReference type="OrthoDB" id="442731at2759"/>
<evidence type="ECO:0000313" key="7">
    <source>
        <dbReference type="Proteomes" id="UP000570595"/>
    </source>
</evidence>
<dbReference type="PROSITE" id="PS50194">
    <property type="entry name" value="FILAMIN_REPEAT"/>
    <property type="match status" value="1"/>
</dbReference>
<dbReference type="SMART" id="SM00758">
    <property type="entry name" value="PA14"/>
    <property type="match status" value="2"/>
</dbReference>
<evidence type="ECO:0000256" key="2">
    <source>
        <dbReference type="PROSITE-ProRule" id="PRU00087"/>
    </source>
</evidence>
<dbReference type="InterPro" id="IPR050964">
    <property type="entry name" value="Striated_Muscle_Regulatory"/>
</dbReference>
<evidence type="ECO:0000313" key="6">
    <source>
        <dbReference type="EMBL" id="KAF4656651.1"/>
    </source>
</evidence>
<evidence type="ECO:0000259" key="5">
    <source>
        <dbReference type="PROSITE" id="PS51820"/>
    </source>
</evidence>
<dbReference type="PROSITE" id="PS51820">
    <property type="entry name" value="PA14"/>
    <property type="match status" value="1"/>
</dbReference>
<dbReference type="Pfam" id="PF00041">
    <property type="entry name" value="fn3"/>
    <property type="match status" value="3"/>
</dbReference>
<protein>
    <recommendedName>
        <fullName evidence="8">Myosin-binding protein C, slow-type</fullName>
    </recommendedName>
</protein>
<reference evidence="6 7" key="1">
    <citation type="submission" date="2020-04" db="EMBL/GenBank/DDBJ databases">
        <title>Perkinsus olseni comparative genomics.</title>
        <authorList>
            <person name="Bogema D.R."/>
        </authorList>
    </citation>
    <scope>NUCLEOTIDE SEQUENCE [LARGE SCALE GENOMIC DNA]</scope>
    <source>
        <strain evidence="6">ATCC PRA-179</strain>
    </source>
</reference>
<feature type="domain" description="PA14" evidence="5">
    <location>
        <begin position="363"/>
        <end position="525"/>
    </location>
</feature>
<dbReference type="SUPFAM" id="SSF49265">
    <property type="entry name" value="Fibronectin type III"/>
    <property type="match status" value="7"/>
</dbReference>
<dbReference type="SUPFAM" id="SSF81296">
    <property type="entry name" value="E set domains"/>
    <property type="match status" value="1"/>
</dbReference>
<organism evidence="6 7">
    <name type="scientific">Perkinsus olseni</name>
    <name type="common">Perkinsus atlanticus</name>
    <dbReference type="NCBI Taxonomy" id="32597"/>
    <lineage>
        <taxon>Eukaryota</taxon>
        <taxon>Sar</taxon>
        <taxon>Alveolata</taxon>
        <taxon>Perkinsozoa</taxon>
        <taxon>Perkinsea</taxon>
        <taxon>Perkinsida</taxon>
        <taxon>Perkinsidae</taxon>
        <taxon>Perkinsus</taxon>
    </lineage>
</organism>
<sequence length="3234" mass="354317">MSAITPAVPEPPRLVVSSPGERGLLTEVHAVLLWERPRCTSEHYDLGKITFMTPPLPDHAVQIEVLSNDCADGELFRPVYTGESNVEYTVGSLPTNALCRMKSRAVGLDDDGLTPLYSTNSFEVSFIAASVPQWGTIEVNRTRMGTDAVLLGWEEPDNGGSPIHTYKLYVDEGGTGNYDLIYDGTGYPTVREYLVTELRPDLTYSFRIYAANSVGTSKHLQSTYTSQLEAAVDRSYLTGGSYTFPLDLTAGVAYSDLRIQAVHPVTGMPEYLGGDCLVSQDFNCLSGRMFVTYLEPVCELDTAKSLCTPVSEANPSWSYPLHDTEETPLWRRPVRGTDLGTGQYDLSVTGYHAGNYSLILRAVWQYGLLGQYWDNSVYLGAPVESRIDPVLDFDWVSGPVAGWSTDFVSARWTGFVQPPHNDTYNFYCEIADTNDNCRIWVDGVLIVERWSEDGDQADELETATPLSWGRVDVFRRDGRRNNIPLKADELYTIRVDFRERIDAASIRLLWSSSYWQPKDVVSSRYLWRGAFVQGAPFPVVVRPGEPFGPTSVVLTGVSDLTKPVASSQTTLYVQTRDVAGNDCDAFYPDTVVLASLTPIDADSPCRSSPLGVMGEPMTSAAGTTGVYVIHAVLEGCGAHNLSVTVNSLHVEGSPFSIDIQRGPVAAFQVVANGTATTKKYEVGRRSYVDLLLRDALGNPTTAQGFDPRRDLEVRLTWLSPYDRLDEHLELPTPPPGGASPCSDLTVNDWRTRCGGFEFLDDFLYLSNIFPVSIEPEVESIDGPLGLVRLAFTAFRAGPSNWSISINGTRIRGPLSSPDVGRSGPLETLEQREKHRWYAWGVAGSKAYGPMSIIRYTDLHYLRANPILANETNITMTLLLRDRFGNVISTNTGQWVTIRVGTSVGVADERCSYSGAGQFFCSIIPAVAGASEDLSVDVDGLPAGVVMGDVPVGDQCYGPQPCVVEEGRQVAAAAGSSATCDCRQELVSGPHSITVRPSMPRGHHTTVECSYCFTYRGSLIAGGGPYEALVTLRDSAGNVVTDPEEYISQSIPFESRVKVRARIGEVWMEDEVINSNGSVTVKVTYPVAGIDRLRVFVGVGCRTLSEQSSRRVDSDVCEEVRNSPSEPLTFHPSTPSPLGSDCQIPANSILPPRADEDFIVTCSPRDAHGNQVSDPAADDQHYLVTMDGPPPPTGGGSSRISSWLRYDASSGVYTNSREDVSDVTTETLRPLGAGTWNVVVTQVIPGGSLVTIYSTAEGGSSGPIDASHSSYDLDEQFMYTRIDPSVALDVPVMSFVHPGAPVFRWSVAWRFWLMPLPIEPQLGGTHEFKVETSGGTKILLQLNGTRCGSLASCNLTMVPPVHNVNESELHYRLSVSYINGRVHYGPTPFQATIEAGRAVPSQSTVTDLGIFFVYSENSFTLIPRDEWGNGVTWSSEVLTDRLNAYISGDPDTPISWEIHPTISGAYRATLRPSISSAKMRALDANEREFLATAKVSSFSSLLVVTLDGEDIKDSPLEVVVGPSSGYGRWTVIAGEGAVEATVATEASFELTLYDRLENPRLDWGKDDDVECWVSNTESSHIVPVDCTFMNNTQVWRCRYKPIISGKLRIQCRVNGYFVRVGTAEHMSVTVMPHPVAPEGAALHEISRREGEDGSLDTRVNASFSVYSPDTGHVWPDAYRKDQDPPQQLGLWYEDIFDNIVRDDLSVAMLCTADYPARLGEEGVGDTRSDACRKQIGPVQLDPNLGRFNLPLTPEVFPSDGAYRLWCYVLQRGGLYLRVWDSAWPEDMHHSSQRRYPSSVSSEDYEVPLEWSFASLIWDGFLRPDEDGEYTLSLKAPLHATVVRLYFNYTSDANNATIPLKSNILYPVQIHLYGLKGGDSATLLWSNGSVPLHPLQGEYLFHSPSLLADFPRLLNVTNATSQSQRRLTEVPIPIEPVVAGRNQPSRGPQKNNTRRKEATLPPLLPPPRSPPLHLPLPPLPPSAEQASLVDDVVISTDQNGDVATVDDLATGERSAAITRILSSVPAQPVVVRGGNSENRITIKWDAVSSAVTPVNYTVLVDGDVKVSGTMDLSYTLTPCDKGAYYDFKVYASSPAGDGPVSGNLNRPCGRIPGPTGTLRPLGADCLANPKWIAFEWDPPEDDGGFPLRGYKILRAPQSDPFNWQPIDPVSGVAVHQTNFTDKFTGSLVFGQYYSYRVVAMNGIDDLDHSNASEPLVSGADGYRLYAKRDDYEAVSLIYDGMGLGGRLNFTHANLEAGVVYTYWLTALSAASESGWSLPLVAVAAELSGPPSDVPPERPQDFRWQYPEDDGGTPVRSFQVLMELYNASRSGPVNWTAQNDSILHYRPWRTSLSRTDLFEIGRDYVLRVRAVTDAGEGKSSSGVLVSGGQSTQLITLWSSNVSRDHVELEWASPGSNTTMDVYVDDGNDGSLVFWTGGISYTRATIGPLMTGKKYRVQVISSNTCLVEHCHNGPSTPTTVAVLSDVINVTLSAHAGPPQTDLSVDTTGTTVEVSWKPNSDTGGTPVTAWIIERDNGTASLSNHPNTEFSQIARLEVAESRMFFVDSPPLNVSVMLGWCSSCPVRYRYRVRPVNAAGESRWSSITQDAWMVPTPGLPTASLLNDVDGGPCLVVAWDNVSYAAFYQVRGELSDPEDTADSSESFFVNGTTDLQSTFCPDDRTLGKRYAFSVRGVNLAGNEGPWSSYVTGFMARAPSPPSQLRLVDADCYRGPNITFRCNTLDLGIIPNTTAPNTTTCNKLSWRYPEDDGGCRVVAYQLFRDGTPIAMVPASNTFFADFNASLVCGEQYRYAIRAINCRRDECSPLVSKTIQQGARPMPLCADFVETATGWVCNGNGLTAKPYSNTSLYYSWPRLGAASSLRVDWQSGFVGNSSVLGYILLHDDGRMGDMQVVYNGVGQPSQNFHVQRNLTPGLTYRAIVKAVTTVGEGEPSPTLYTVMAEPPDPPTNLRIEWATPTGGVDIYWTPPVYTGHSPITRYVVQHRVVGESSDFFTVPRTPSGVEQGPYRLDENDDLAGDREFEFRIASVNVAGRSRWSSTVSRWLGERPLALPERLGPWISKINMTHLEISWPELDDESLLRMANIFIPRKDVWGYVLHSYSFTGNFTPTEVLRVTAESAMRTAVVAVPQEATCGGLFCVMLRLWTLVGDGPTYPERRVCTVTSDLPGMPVELLGVPSPSNNSNVWLTWREPVYSGCHIVVQYLVEVYDTVMSDSEVLWSPAK</sequence>
<evidence type="ECO:0000256" key="3">
    <source>
        <dbReference type="SAM" id="MobiDB-lite"/>
    </source>
</evidence>
<dbReference type="InterPro" id="IPR037524">
    <property type="entry name" value="PA14/GLEYA"/>
</dbReference>
<dbReference type="InterPro" id="IPR014756">
    <property type="entry name" value="Ig_E-set"/>
</dbReference>
<feature type="domain" description="Fibronectin type-III" evidence="4">
    <location>
        <begin position="131"/>
        <end position="231"/>
    </location>
</feature>
<dbReference type="InterPro" id="IPR013783">
    <property type="entry name" value="Ig-like_fold"/>
</dbReference>
<accession>A0A7J6LBZ9</accession>
<feature type="repeat" description="Filamin" evidence="2">
    <location>
        <begin position="625"/>
        <end position="659"/>
    </location>
</feature>
<gene>
    <name evidence="6" type="ORF">FOZ61_006753</name>
</gene>
<feature type="domain" description="Fibronectin type-III" evidence="4">
    <location>
        <begin position="2115"/>
        <end position="2218"/>
    </location>
</feature>
<dbReference type="InterPro" id="IPR011658">
    <property type="entry name" value="PA14_dom"/>
</dbReference>
<feature type="region of interest" description="Disordered" evidence="3">
    <location>
        <begin position="1918"/>
        <end position="1979"/>
    </location>
</feature>
<evidence type="ECO:0000256" key="1">
    <source>
        <dbReference type="ARBA" id="ARBA00022737"/>
    </source>
</evidence>
<dbReference type="EMBL" id="JABAHT010000395">
    <property type="protein sequence ID" value="KAF4656651.1"/>
    <property type="molecule type" value="Genomic_DNA"/>
</dbReference>
<evidence type="ECO:0000259" key="4">
    <source>
        <dbReference type="PROSITE" id="PS50853"/>
    </source>
</evidence>
<dbReference type="PANTHER" id="PTHR13817">
    <property type="entry name" value="TITIN"/>
    <property type="match status" value="1"/>
</dbReference>
<dbReference type="InterPro" id="IPR017868">
    <property type="entry name" value="Filamin/ABP280_repeat-like"/>
</dbReference>
<dbReference type="InterPro" id="IPR003961">
    <property type="entry name" value="FN3_dom"/>
</dbReference>
<dbReference type="Proteomes" id="UP000570595">
    <property type="component" value="Unassembled WGS sequence"/>
</dbReference>
<dbReference type="CDD" id="cd00063">
    <property type="entry name" value="FN3"/>
    <property type="match status" value="4"/>
</dbReference>
<feature type="compositionally biased region" description="Pro residues" evidence="3">
    <location>
        <begin position="1960"/>
        <end position="1979"/>
    </location>
</feature>
<dbReference type="PANTHER" id="PTHR13817:SF73">
    <property type="entry name" value="FIBRONECTIN TYPE-III DOMAIN-CONTAINING PROTEIN"/>
    <property type="match status" value="1"/>
</dbReference>
<name>A0A7J6LBZ9_PEROL</name>
<dbReference type="InterPro" id="IPR036116">
    <property type="entry name" value="FN3_sf"/>
</dbReference>
<dbReference type="Gene3D" id="2.60.40.10">
    <property type="entry name" value="Immunoglobulins"/>
    <property type="match status" value="9"/>
</dbReference>
<dbReference type="SMART" id="SM00060">
    <property type="entry name" value="FN3"/>
    <property type="match status" value="9"/>
</dbReference>
<feature type="domain" description="Fibronectin type-III" evidence="4">
    <location>
        <begin position="2855"/>
        <end position="2956"/>
    </location>
</feature>